<reference evidence="1" key="2">
    <citation type="journal article" date="2015" name="Fish Shellfish Immunol.">
        <title>Early steps in the European eel (Anguilla anguilla)-Vibrio vulnificus interaction in the gills: Role of the RtxA13 toxin.</title>
        <authorList>
            <person name="Callol A."/>
            <person name="Pajuelo D."/>
            <person name="Ebbesson L."/>
            <person name="Teles M."/>
            <person name="MacKenzie S."/>
            <person name="Amaro C."/>
        </authorList>
    </citation>
    <scope>NUCLEOTIDE SEQUENCE</scope>
</reference>
<dbReference type="EMBL" id="GBXM01026733">
    <property type="protein sequence ID" value="JAH81844.1"/>
    <property type="molecule type" value="Transcribed_RNA"/>
</dbReference>
<sequence>METPADAHLQGVSINCYNYPSPLLNPYRIGGMHATSDCV</sequence>
<organism evidence="1">
    <name type="scientific">Anguilla anguilla</name>
    <name type="common">European freshwater eel</name>
    <name type="synonym">Muraena anguilla</name>
    <dbReference type="NCBI Taxonomy" id="7936"/>
    <lineage>
        <taxon>Eukaryota</taxon>
        <taxon>Metazoa</taxon>
        <taxon>Chordata</taxon>
        <taxon>Craniata</taxon>
        <taxon>Vertebrata</taxon>
        <taxon>Euteleostomi</taxon>
        <taxon>Actinopterygii</taxon>
        <taxon>Neopterygii</taxon>
        <taxon>Teleostei</taxon>
        <taxon>Anguilliformes</taxon>
        <taxon>Anguillidae</taxon>
        <taxon>Anguilla</taxon>
    </lineage>
</organism>
<evidence type="ECO:0000313" key="1">
    <source>
        <dbReference type="EMBL" id="JAH81844.1"/>
    </source>
</evidence>
<proteinExistence type="predicted"/>
<dbReference type="AlphaFoldDB" id="A0A0E9VUL4"/>
<reference evidence="1" key="1">
    <citation type="submission" date="2014-11" db="EMBL/GenBank/DDBJ databases">
        <authorList>
            <person name="Amaro Gonzalez C."/>
        </authorList>
    </citation>
    <scope>NUCLEOTIDE SEQUENCE</scope>
</reference>
<name>A0A0E9VUL4_ANGAN</name>
<accession>A0A0E9VUL4</accession>
<protein>
    <submittedName>
        <fullName evidence="1">Uncharacterized protein</fullName>
    </submittedName>
</protein>